<sequence length="821" mass="90380">MDLGSMAFANLNGYPNDSDVAGAANHDYNDVLGAFTRQDHFSYSYPFGSIGYSGTFALPSASDEGLFLTYSGPVADEAEPVQLNDEVFNPPDPLRLSQGAEMLKSPDTQIDQRAKERSSPATQNPTPGSTRRQHRPRRQNCSCDPCRSAKRACDLPPNVTLSNNIPLSPCSMCELRGTVCTVAWRASKRSSFNTKKPTSSVKSHFTDHGTDVINDDGFSPTTATSLSSHDCTLVHRTMASQTCAQKLGVYFDIFDIPLSKILSEKCVPPCYSLGIAALTPLRHNAQLAARFNQTELGIMNSWEMGTFSRQPTSATSRLFLTASILDLLFQRPDPRSGYGRLSRDVALAETHKWVAIAAGSQFKINDNGSENEGKIVQQARDMAYATWSKAKHMVFENIAASKSFRLGLSLLLFGTILPPTGMDRSRDFKEDAAYALQEGIRRLNILCSEARTRLQRGDTRSTIITPFMGLHPPVKEQYLFQSLSLETLDNILELVGAFEWLVEMSQDVAIALVPFPSFLVAPHFDNSSNGNAHLNEGIAQDLHVKSVDNVQNPIPVDDAIITRIKGVAEPVTVLWTQGSAEQLIQSALLESGSFVVLMWKSLARLTIETQNMGTGQVNYTEIHEHFNKMVLLVDLWRTTFGKIDYDSAMRLQLSKPDTRRSVIFCATDGDLAVLLFYELSIYLQSHLANQPLSSGNGLREKLELTRNYRDSQRITSAMQISYLASTNHGVSSPGFQGKHGLKANIEDIRAHPHPTMVVRAYQLAAKGLAQEIQSSVSAVDLERISDLSAALESCLRELQGLQSAIVMYPTTSGGDESLKFS</sequence>
<dbReference type="InterPro" id="IPR001138">
    <property type="entry name" value="Zn2Cys6_DnaBD"/>
</dbReference>
<dbReference type="AlphaFoldDB" id="A0AAD6CMJ9"/>
<evidence type="ECO:0000256" key="1">
    <source>
        <dbReference type="ARBA" id="ARBA00023015"/>
    </source>
</evidence>
<dbReference type="GO" id="GO:0003677">
    <property type="term" value="F:DNA binding"/>
    <property type="evidence" value="ECO:0007669"/>
    <property type="project" value="UniProtKB-KW"/>
</dbReference>
<evidence type="ECO:0000256" key="3">
    <source>
        <dbReference type="ARBA" id="ARBA00023163"/>
    </source>
</evidence>
<name>A0AAD6CMJ9_9EURO</name>
<dbReference type="InterPro" id="IPR036864">
    <property type="entry name" value="Zn2-C6_fun-type_DNA-bd_sf"/>
</dbReference>
<feature type="region of interest" description="Disordered" evidence="5">
    <location>
        <begin position="84"/>
        <end position="146"/>
    </location>
</feature>
<gene>
    <name evidence="7" type="ORF">N7494_012686</name>
</gene>
<evidence type="ECO:0000313" key="8">
    <source>
        <dbReference type="Proteomes" id="UP001220324"/>
    </source>
</evidence>
<dbReference type="Proteomes" id="UP001220324">
    <property type="component" value="Unassembled WGS sequence"/>
</dbReference>
<comment type="caution">
    <text evidence="7">The sequence shown here is derived from an EMBL/GenBank/DDBJ whole genome shotgun (WGS) entry which is preliminary data.</text>
</comment>
<keyword evidence="2" id="KW-0238">DNA-binding</keyword>
<feature type="compositionally biased region" description="Polar residues" evidence="5">
    <location>
        <begin position="119"/>
        <end position="130"/>
    </location>
</feature>
<feature type="domain" description="Zn(2)-C6 fungal-type" evidence="6">
    <location>
        <begin position="137"/>
        <end position="191"/>
    </location>
</feature>
<keyword evidence="1" id="KW-0805">Transcription regulation</keyword>
<evidence type="ECO:0000256" key="5">
    <source>
        <dbReference type="SAM" id="MobiDB-lite"/>
    </source>
</evidence>
<dbReference type="CDD" id="cd00067">
    <property type="entry name" value="GAL4"/>
    <property type="match status" value="1"/>
</dbReference>
<proteinExistence type="predicted"/>
<evidence type="ECO:0000313" key="7">
    <source>
        <dbReference type="EMBL" id="KAJ5526036.1"/>
    </source>
</evidence>
<evidence type="ECO:0000256" key="4">
    <source>
        <dbReference type="ARBA" id="ARBA00023242"/>
    </source>
</evidence>
<keyword evidence="3" id="KW-0804">Transcription</keyword>
<evidence type="ECO:0000259" key="6">
    <source>
        <dbReference type="SMART" id="SM00066"/>
    </source>
</evidence>
<organism evidence="7 8">
    <name type="scientific">Penicillium frequentans</name>
    <dbReference type="NCBI Taxonomy" id="3151616"/>
    <lineage>
        <taxon>Eukaryota</taxon>
        <taxon>Fungi</taxon>
        <taxon>Dikarya</taxon>
        <taxon>Ascomycota</taxon>
        <taxon>Pezizomycotina</taxon>
        <taxon>Eurotiomycetes</taxon>
        <taxon>Eurotiomycetidae</taxon>
        <taxon>Eurotiales</taxon>
        <taxon>Aspergillaceae</taxon>
        <taxon>Penicillium</taxon>
    </lineage>
</organism>
<dbReference type="SUPFAM" id="SSF57701">
    <property type="entry name" value="Zn2/Cys6 DNA-binding domain"/>
    <property type="match status" value="1"/>
</dbReference>
<dbReference type="Gene3D" id="4.10.240.10">
    <property type="entry name" value="Zn(2)-C6 fungal-type DNA-binding domain"/>
    <property type="match status" value="1"/>
</dbReference>
<keyword evidence="8" id="KW-1185">Reference proteome</keyword>
<dbReference type="GO" id="GO:0000981">
    <property type="term" value="F:DNA-binding transcription factor activity, RNA polymerase II-specific"/>
    <property type="evidence" value="ECO:0007669"/>
    <property type="project" value="InterPro"/>
</dbReference>
<dbReference type="GO" id="GO:0008270">
    <property type="term" value="F:zinc ion binding"/>
    <property type="evidence" value="ECO:0007669"/>
    <property type="project" value="InterPro"/>
</dbReference>
<protein>
    <recommendedName>
        <fullName evidence="6">Zn(2)-C6 fungal-type domain-containing protein</fullName>
    </recommendedName>
</protein>
<dbReference type="EMBL" id="JAQIZZ010000008">
    <property type="protein sequence ID" value="KAJ5526036.1"/>
    <property type="molecule type" value="Genomic_DNA"/>
</dbReference>
<reference evidence="7 8" key="1">
    <citation type="journal article" date="2023" name="IMA Fungus">
        <title>Comparative genomic study of the Penicillium genus elucidates a diverse pangenome and 15 lateral gene transfer events.</title>
        <authorList>
            <person name="Petersen C."/>
            <person name="Sorensen T."/>
            <person name="Nielsen M.R."/>
            <person name="Sondergaard T.E."/>
            <person name="Sorensen J.L."/>
            <person name="Fitzpatrick D.A."/>
            <person name="Frisvad J.C."/>
            <person name="Nielsen K.L."/>
        </authorList>
    </citation>
    <scope>NUCLEOTIDE SEQUENCE [LARGE SCALE GENOMIC DNA]</scope>
    <source>
        <strain evidence="7 8">IBT 35679</strain>
    </source>
</reference>
<keyword evidence="4" id="KW-0539">Nucleus</keyword>
<accession>A0AAD6CMJ9</accession>
<dbReference type="SMART" id="SM00066">
    <property type="entry name" value="GAL4"/>
    <property type="match status" value="1"/>
</dbReference>
<evidence type="ECO:0000256" key="2">
    <source>
        <dbReference type="ARBA" id="ARBA00023125"/>
    </source>
</evidence>